<evidence type="ECO:0000313" key="2">
    <source>
        <dbReference type="EMBL" id="KAF2034236.1"/>
    </source>
</evidence>
<evidence type="ECO:0000256" key="1">
    <source>
        <dbReference type="SAM" id="MobiDB-lite"/>
    </source>
</evidence>
<evidence type="ECO:0000313" key="3">
    <source>
        <dbReference type="Proteomes" id="UP000799777"/>
    </source>
</evidence>
<protein>
    <submittedName>
        <fullName evidence="2">Uncharacterized protein</fullName>
    </submittedName>
</protein>
<feature type="region of interest" description="Disordered" evidence="1">
    <location>
        <begin position="82"/>
        <end position="163"/>
    </location>
</feature>
<feature type="compositionally biased region" description="Basic and acidic residues" evidence="1">
    <location>
        <begin position="106"/>
        <end position="118"/>
    </location>
</feature>
<organism evidence="2 3">
    <name type="scientific">Setomelanomma holmii</name>
    <dbReference type="NCBI Taxonomy" id="210430"/>
    <lineage>
        <taxon>Eukaryota</taxon>
        <taxon>Fungi</taxon>
        <taxon>Dikarya</taxon>
        <taxon>Ascomycota</taxon>
        <taxon>Pezizomycotina</taxon>
        <taxon>Dothideomycetes</taxon>
        <taxon>Pleosporomycetidae</taxon>
        <taxon>Pleosporales</taxon>
        <taxon>Pleosporineae</taxon>
        <taxon>Phaeosphaeriaceae</taxon>
        <taxon>Setomelanomma</taxon>
    </lineage>
</organism>
<feature type="compositionally biased region" description="Basic and acidic residues" evidence="1">
    <location>
        <begin position="125"/>
        <end position="148"/>
    </location>
</feature>
<name>A0A9P4HJP8_9PLEO</name>
<dbReference type="OrthoDB" id="5213630at2759"/>
<gene>
    <name evidence="2" type="ORF">EK21DRAFT_108275</name>
</gene>
<sequence>MTSSSAIIAAKAAQMAAQADPNMVTADSVPPQSSSYSARPPALARNYTDSGPPKPVYALSNPISGAWEPNRVPAVVSYTRRSSMDVSRGYLPRGDDTMRSGFHSPQPDHIEQRDETKIDPMAYGDDNRRQGSKERSDKAERNALERGAHKLKKRANNVGEKTRRDLELAQDEAVRYREEAKKWKKLAHTFEDENIAYQKIIERLKGDVEKEQARVEHTKRSANKMQTTMDNRELFLGDQAHDDDICSTFSGLMTAIKTWSQKFSGGKGNSFKEEDFSEYQRVTPLCSGLRDLEGVTSQKKRKRLFVRGWTAYIMSQSLFRTFDGMLQGMDVWLDQGLAEGFSYIEKALCYADRELISHRSFNDWRAFTAELLSKAIVAEGFNEKSDERTRRLAKEAVSDVMEVVAPWHVSGDSEELRADEDKLYRIFVDAVHFARKLRRQRALWSIRFASRPRLPVKDEMRTGPLMFDPTSMRDDRVDDEDMNQKAMKQCYVDIVVTPALYKRGTMNGERFESEEAAVPAVVVMGGT</sequence>
<reference evidence="2" key="1">
    <citation type="journal article" date="2020" name="Stud. Mycol.">
        <title>101 Dothideomycetes genomes: a test case for predicting lifestyles and emergence of pathogens.</title>
        <authorList>
            <person name="Haridas S."/>
            <person name="Albert R."/>
            <person name="Binder M."/>
            <person name="Bloem J."/>
            <person name="Labutti K."/>
            <person name="Salamov A."/>
            <person name="Andreopoulos B."/>
            <person name="Baker S."/>
            <person name="Barry K."/>
            <person name="Bills G."/>
            <person name="Bluhm B."/>
            <person name="Cannon C."/>
            <person name="Castanera R."/>
            <person name="Culley D."/>
            <person name="Daum C."/>
            <person name="Ezra D."/>
            <person name="Gonzalez J."/>
            <person name="Henrissat B."/>
            <person name="Kuo A."/>
            <person name="Liang C."/>
            <person name="Lipzen A."/>
            <person name="Lutzoni F."/>
            <person name="Magnuson J."/>
            <person name="Mondo S."/>
            <person name="Nolan M."/>
            <person name="Ohm R."/>
            <person name="Pangilinan J."/>
            <person name="Park H.-J."/>
            <person name="Ramirez L."/>
            <person name="Alfaro M."/>
            <person name="Sun H."/>
            <person name="Tritt A."/>
            <person name="Yoshinaga Y."/>
            <person name="Zwiers L.-H."/>
            <person name="Turgeon B."/>
            <person name="Goodwin S."/>
            <person name="Spatafora J."/>
            <person name="Crous P."/>
            <person name="Grigoriev I."/>
        </authorList>
    </citation>
    <scope>NUCLEOTIDE SEQUENCE</scope>
    <source>
        <strain evidence="2">CBS 110217</strain>
    </source>
</reference>
<dbReference type="EMBL" id="ML978162">
    <property type="protein sequence ID" value="KAF2034236.1"/>
    <property type="molecule type" value="Genomic_DNA"/>
</dbReference>
<comment type="caution">
    <text evidence="2">The sequence shown here is derived from an EMBL/GenBank/DDBJ whole genome shotgun (WGS) entry which is preliminary data.</text>
</comment>
<feature type="region of interest" description="Disordered" evidence="1">
    <location>
        <begin position="17"/>
        <end position="53"/>
    </location>
</feature>
<accession>A0A9P4HJP8</accession>
<proteinExistence type="predicted"/>
<keyword evidence="3" id="KW-1185">Reference proteome</keyword>
<dbReference type="Proteomes" id="UP000799777">
    <property type="component" value="Unassembled WGS sequence"/>
</dbReference>
<dbReference type="AlphaFoldDB" id="A0A9P4HJP8"/>